<dbReference type="CDD" id="cd06261">
    <property type="entry name" value="TM_PBP2"/>
    <property type="match status" value="2"/>
</dbReference>
<proteinExistence type="inferred from homology"/>
<gene>
    <name evidence="10" type="ORF">ABVQ20_00505</name>
</gene>
<organism evidence="10 11">
    <name type="scientific">Mesorhizobium shangrilense</name>
    <dbReference type="NCBI Taxonomy" id="460060"/>
    <lineage>
        <taxon>Bacteria</taxon>
        <taxon>Pseudomonadati</taxon>
        <taxon>Pseudomonadota</taxon>
        <taxon>Alphaproteobacteria</taxon>
        <taxon>Hyphomicrobiales</taxon>
        <taxon>Phyllobacteriaceae</taxon>
        <taxon>Mesorhizobium</taxon>
    </lineage>
</organism>
<sequence length="504" mass="53248">MSALVSIVVLVPLGFSLVRALSVAPAKAAALIFRPIVGELLINTVAIVVATTLVCGLVGLFAAWTVERHDFSGRSLLATLFAVPLAIPAFITSYAWVSISPLFEQFGGALVVLSCSYFPFVYLPVAAALRGLDPTLEESAGVLGVGRWGVFARVVLPQLRPALFGGMLLVALNTLVEFGAFTLLRFRTFTTQIFAEYKTGFNGPEASLLAVILIALCLVCLLLEAMLRGRTRYARVGRGGRRAMRTRLAGWTKPPILAACCLLVLMTIGVPFGMIAFWLMQHNSAAISPVIASPELLAGATLSSIAYGVAGAALTLLLAAPLAFLASRYRGPLVTVIERAAYLAQGVPGIVIALSLISLTVHNLRPIYQTSFLLLLAYAILFLPLAIVSMRATFAQLRPSLEDAGRSLGLSRWGVALRIVVPLAAPGIGSAAALVFISITTELTATLLLAPIGVHTLATQIWADTSTLAFAAAAPYAALMTGLSLLSTFLLTRQFGRLAVTATE</sequence>
<keyword evidence="5 8" id="KW-0812">Transmembrane</keyword>
<dbReference type="InterPro" id="IPR035906">
    <property type="entry name" value="MetI-like_sf"/>
</dbReference>
<evidence type="ECO:0000256" key="1">
    <source>
        <dbReference type="ARBA" id="ARBA00004429"/>
    </source>
</evidence>
<dbReference type="RefSeq" id="WP_354457544.1">
    <property type="nucleotide sequence ID" value="NZ_JBEWSZ010000001.1"/>
</dbReference>
<feature type="transmembrane region" description="Helical" evidence="8">
    <location>
        <begin position="372"/>
        <end position="394"/>
    </location>
</feature>
<evidence type="ECO:0000256" key="6">
    <source>
        <dbReference type="ARBA" id="ARBA00022989"/>
    </source>
</evidence>
<dbReference type="PANTHER" id="PTHR43357:SF3">
    <property type="entry name" value="FE(3+)-TRANSPORT SYSTEM PERMEASE PROTEIN FBPB 2"/>
    <property type="match status" value="1"/>
</dbReference>
<keyword evidence="2 8" id="KW-0813">Transport</keyword>
<feature type="domain" description="ABC transmembrane type-1" evidence="9">
    <location>
        <begin position="301"/>
        <end position="491"/>
    </location>
</feature>
<name>A0ABV2D5Z2_9HYPH</name>
<evidence type="ECO:0000256" key="5">
    <source>
        <dbReference type="ARBA" id="ARBA00022692"/>
    </source>
</evidence>
<evidence type="ECO:0000256" key="8">
    <source>
        <dbReference type="RuleBase" id="RU363032"/>
    </source>
</evidence>
<dbReference type="Proteomes" id="UP001548832">
    <property type="component" value="Unassembled WGS sequence"/>
</dbReference>
<feature type="transmembrane region" description="Helical" evidence="8">
    <location>
        <begin position="162"/>
        <end position="186"/>
    </location>
</feature>
<dbReference type="Pfam" id="PF00528">
    <property type="entry name" value="BPD_transp_1"/>
    <property type="match status" value="2"/>
</dbReference>
<accession>A0ABV2D5Z2</accession>
<feature type="transmembrane region" description="Helical" evidence="8">
    <location>
        <begin position="206"/>
        <end position="227"/>
    </location>
</feature>
<feature type="transmembrane region" description="Helical" evidence="8">
    <location>
        <begin position="468"/>
        <end position="491"/>
    </location>
</feature>
<keyword evidence="7 8" id="KW-0472">Membrane</keyword>
<dbReference type="SUPFAM" id="SSF161098">
    <property type="entry name" value="MetI-like"/>
    <property type="match status" value="2"/>
</dbReference>
<evidence type="ECO:0000313" key="11">
    <source>
        <dbReference type="Proteomes" id="UP001548832"/>
    </source>
</evidence>
<comment type="subcellular location">
    <subcellularLocation>
        <location evidence="1">Cell inner membrane</location>
        <topology evidence="1">Multi-pass membrane protein</topology>
    </subcellularLocation>
    <subcellularLocation>
        <location evidence="8">Cell membrane</location>
        <topology evidence="8">Multi-pass membrane protein</topology>
    </subcellularLocation>
</comment>
<feature type="transmembrane region" description="Helical" evidence="8">
    <location>
        <begin position="305"/>
        <end position="327"/>
    </location>
</feature>
<dbReference type="Gene3D" id="1.10.3720.10">
    <property type="entry name" value="MetI-like"/>
    <property type="match status" value="2"/>
</dbReference>
<evidence type="ECO:0000259" key="9">
    <source>
        <dbReference type="PROSITE" id="PS50928"/>
    </source>
</evidence>
<dbReference type="PANTHER" id="PTHR43357">
    <property type="entry name" value="INNER MEMBRANE ABC TRANSPORTER PERMEASE PROTEIN YDCV"/>
    <property type="match status" value="1"/>
</dbReference>
<evidence type="ECO:0000256" key="2">
    <source>
        <dbReference type="ARBA" id="ARBA00022448"/>
    </source>
</evidence>
<feature type="transmembrane region" description="Helical" evidence="8">
    <location>
        <begin position="248"/>
        <end position="279"/>
    </location>
</feature>
<keyword evidence="4" id="KW-0997">Cell inner membrane</keyword>
<evidence type="ECO:0000256" key="3">
    <source>
        <dbReference type="ARBA" id="ARBA00022475"/>
    </source>
</evidence>
<comment type="caution">
    <text evidence="10">The sequence shown here is derived from an EMBL/GenBank/DDBJ whole genome shotgun (WGS) entry which is preliminary data.</text>
</comment>
<evidence type="ECO:0000256" key="7">
    <source>
        <dbReference type="ARBA" id="ARBA00023136"/>
    </source>
</evidence>
<keyword evidence="3" id="KW-1003">Cell membrane</keyword>
<keyword evidence="11" id="KW-1185">Reference proteome</keyword>
<dbReference type="InterPro" id="IPR000515">
    <property type="entry name" value="MetI-like"/>
</dbReference>
<protein>
    <submittedName>
        <fullName evidence="10">Iron ABC transporter permease</fullName>
    </submittedName>
</protein>
<reference evidence="10 11" key="1">
    <citation type="submission" date="2024-06" db="EMBL/GenBank/DDBJ databases">
        <authorList>
            <person name="Kim D.-U."/>
        </authorList>
    </citation>
    <scope>NUCLEOTIDE SEQUENCE [LARGE SCALE GENOMIC DNA]</scope>
    <source>
        <strain evidence="10 11">KACC15460</strain>
    </source>
</reference>
<feature type="domain" description="ABC transmembrane type-1" evidence="9">
    <location>
        <begin position="41"/>
        <end position="224"/>
    </location>
</feature>
<dbReference type="EMBL" id="JBEWSZ010000001">
    <property type="protein sequence ID" value="MET2825450.1"/>
    <property type="molecule type" value="Genomic_DNA"/>
</dbReference>
<comment type="similarity">
    <text evidence="8">Belongs to the binding-protein-dependent transport system permease family.</text>
</comment>
<feature type="transmembrane region" description="Helical" evidence="8">
    <location>
        <begin position="40"/>
        <end position="64"/>
    </location>
</feature>
<evidence type="ECO:0000313" key="10">
    <source>
        <dbReference type="EMBL" id="MET2825450.1"/>
    </source>
</evidence>
<feature type="transmembrane region" description="Helical" evidence="8">
    <location>
        <begin position="76"/>
        <end position="97"/>
    </location>
</feature>
<feature type="transmembrane region" description="Helical" evidence="8">
    <location>
        <begin position="339"/>
        <end position="360"/>
    </location>
</feature>
<feature type="transmembrane region" description="Helical" evidence="8">
    <location>
        <begin position="415"/>
        <end position="439"/>
    </location>
</feature>
<evidence type="ECO:0000256" key="4">
    <source>
        <dbReference type="ARBA" id="ARBA00022519"/>
    </source>
</evidence>
<feature type="transmembrane region" description="Helical" evidence="8">
    <location>
        <begin position="109"/>
        <end position="129"/>
    </location>
</feature>
<keyword evidence="6 8" id="KW-1133">Transmembrane helix</keyword>
<dbReference type="PROSITE" id="PS50928">
    <property type="entry name" value="ABC_TM1"/>
    <property type="match status" value="2"/>
</dbReference>